<dbReference type="EMBL" id="KZ678422">
    <property type="protein sequence ID" value="PSR89031.1"/>
    <property type="molecule type" value="Genomic_DNA"/>
</dbReference>
<evidence type="ECO:0000313" key="2">
    <source>
        <dbReference type="Proteomes" id="UP000241462"/>
    </source>
</evidence>
<gene>
    <name evidence="1" type="ORF">BD289DRAFT_223912</name>
</gene>
<evidence type="ECO:0000313" key="1">
    <source>
        <dbReference type="EMBL" id="PSR89031.1"/>
    </source>
</evidence>
<name>A0A2T3AAZ6_9PEZI</name>
<dbReference type="InParanoid" id="A0A2T3AAZ6"/>
<dbReference type="AlphaFoldDB" id="A0A2T3AAZ6"/>
<proteinExistence type="predicted"/>
<dbReference type="Proteomes" id="UP000241462">
    <property type="component" value="Unassembled WGS sequence"/>
</dbReference>
<keyword evidence="2" id="KW-1185">Reference proteome</keyword>
<reference evidence="1 2" key="1">
    <citation type="journal article" date="2018" name="Mycol. Prog.">
        <title>Coniella lustricola, a new species from submerged detritus.</title>
        <authorList>
            <person name="Raudabaugh D.B."/>
            <person name="Iturriaga T."/>
            <person name="Carver A."/>
            <person name="Mondo S."/>
            <person name="Pangilinan J."/>
            <person name="Lipzen A."/>
            <person name="He G."/>
            <person name="Amirebrahimi M."/>
            <person name="Grigoriev I.V."/>
            <person name="Miller A.N."/>
        </authorList>
    </citation>
    <scope>NUCLEOTIDE SEQUENCE [LARGE SCALE GENOMIC DNA]</scope>
    <source>
        <strain evidence="1 2">B22-T-1</strain>
    </source>
</reference>
<protein>
    <submittedName>
        <fullName evidence="1">Uncharacterized protein</fullName>
    </submittedName>
</protein>
<organism evidence="1 2">
    <name type="scientific">Coniella lustricola</name>
    <dbReference type="NCBI Taxonomy" id="2025994"/>
    <lineage>
        <taxon>Eukaryota</taxon>
        <taxon>Fungi</taxon>
        <taxon>Dikarya</taxon>
        <taxon>Ascomycota</taxon>
        <taxon>Pezizomycotina</taxon>
        <taxon>Sordariomycetes</taxon>
        <taxon>Sordariomycetidae</taxon>
        <taxon>Diaporthales</taxon>
        <taxon>Schizoparmaceae</taxon>
        <taxon>Coniella</taxon>
    </lineage>
</organism>
<sequence>MSRTLQDDQVFQSLDGRVSFQSDSVVTRRCHFLERLPGGFAVLQINYACRGGQHGKQGGDRGTKGSEGPCSFRLPTNLSSTSEGMCIHLLGPNNSWTTDRRTTNRGVVIAPISAWAEVLSATNTQYRMCAGKGAGSASVFRVVSLLICLLKRCWAKISWT</sequence>
<accession>A0A2T3AAZ6</accession>